<comment type="similarity">
    <text evidence="1">Belongs to the short-chain dehydrogenases/reductases (SDR) family.</text>
</comment>
<dbReference type="GO" id="GO:0004316">
    <property type="term" value="F:3-oxoacyl-[acyl-carrier-protein] reductase (NADPH) activity"/>
    <property type="evidence" value="ECO:0007669"/>
    <property type="project" value="UniProtKB-EC"/>
</dbReference>
<dbReference type="Pfam" id="PF13561">
    <property type="entry name" value="adh_short_C2"/>
    <property type="match status" value="1"/>
</dbReference>
<gene>
    <name evidence="5" type="ORF">FHW18_001301</name>
</gene>
<accession>A0A7Y9ISI6</accession>
<dbReference type="InterPro" id="IPR057326">
    <property type="entry name" value="KR_dom"/>
</dbReference>
<dbReference type="SMART" id="SM00822">
    <property type="entry name" value="PKS_KR"/>
    <property type="match status" value="1"/>
</dbReference>
<evidence type="ECO:0000256" key="2">
    <source>
        <dbReference type="ARBA" id="ARBA00022857"/>
    </source>
</evidence>
<dbReference type="CDD" id="cd05362">
    <property type="entry name" value="THN_reductase-like_SDR_c"/>
    <property type="match status" value="1"/>
</dbReference>
<feature type="domain" description="Ketoreductase" evidence="4">
    <location>
        <begin position="19"/>
        <end position="202"/>
    </location>
</feature>
<dbReference type="PROSITE" id="PS00061">
    <property type="entry name" value="ADH_SHORT"/>
    <property type="match status" value="1"/>
</dbReference>
<dbReference type="EMBL" id="JACBYR010000001">
    <property type="protein sequence ID" value="NYE82030.1"/>
    <property type="molecule type" value="Genomic_DNA"/>
</dbReference>
<evidence type="ECO:0000256" key="3">
    <source>
        <dbReference type="ARBA" id="ARBA00023002"/>
    </source>
</evidence>
<evidence type="ECO:0000256" key="1">
    <source>
        <dbReference type="ARBA" id="ARBA00006484"/>
    </source>
</evidence>
<sequence length="258" mass="27105">MTHPTTSTSSTTAAAGQAGVAIITGASRGIGADIARRLAHDGYAVVVNYASRSTDADALVASLAADGHRAIAVKADVAQSADVQRLFDEAESQLGKVDVLVNNAGILTTMPLAQTSDELYESTFGVNVRGTFNTLREAGKRLNDGGRIVNFSSTTLALNLPGYAIYNGTKAAVEAFTRVFAKELRGRQIRVNVVAPGPVATDLFLNGKTEEQVQQFAKMPPLERLGQTDDIAKVVAFLVSQESGWVNGQVLRANGGLA</sequence>
<dbReference type="Proteomes" id="UP000542125">
    <property type="component" value="Unassembled WGS sequence"/>
</dbReference>
<dbReference type="PRINTS" id="PR00081">
    <property type="entry name" value="GDHRDH"/>
</dbReference>
<dbReference type="Gene3D" id="3.40.50.720">
    <property type="entry name" value="NAD(P)-binding Rossmann-like Domain"/>
    <property type="match status" value="1"/>
</dbReference>
<dbReference type="PANTHER" id="PTHR48107">
    <property type="entry name" value="NADPH-DEPENDENT ALDEHYDE REDUCTASE-LIKE PROTEIN, CHLOROPLASTIC-RELATED"/>
    <property type="match status" value="1"/>
</dbReference>
<dbReference type="PANTHER" id="PTHR48107:SF7">
    <property type="entry name" value="RE15974P"/>
    <property type="match status" value="1"/>
</dbReference>
<evidence type="ECO:0000313" key="5">
    <source>
        <dbReference type="EMBL" id="NYE82030.1"/>
    </source>
</evidence>
<dbReference type="PRINTS" id="PR00080">
    <property type="entry name" value="SDRFAMILY"/>
</dbReference>
<proteinExistence type="inferred from homology"/>
<dbReference type="AlphaFoldDB" id="A0A7Y9ISI6"/>
<organism evidence="5 6">
    <name type="scientific">Pigmentiphaga litoralis</name>
    <dbReference type="NCBI Taxonomy" id="516702"/>
    <lineage>
        <taxon>Bacteria</taxon>
        <taxon>Pseudomonadati</taxon>
        <taxon>Pseudomonadota</taxon>
        <taxon>Betaproteobacteria</taxon>
        <taxon>Burkholderiales</taxon>
        <taxon>Alcaligenaceae</taxon>
        <taxon>Pigmentiphaga</taxon>
    </lineage>
</organism>
<dbReference type="SUPFAM" id="SSF51735">
    <property type="entry name" value="NAD(P)-binding Rossmann-fold domains"/>
    <property type="match status" value="1"/>
</dbReference>
<name>A0A7Y9ISI6_9BURK</name>
<protein>
    <submittedName>
        <fullName evidence="5">3-oxoacyl-[acyl-carrier protein] reductase</fullName>
        <ecNumber evidence="5">1.1.1.100</ecNumber>
    </submittedName>
</protein>
<evidence type="ECO:0000313" key="6">
    <source>
        <dbReference type="Proteomes" id="UP000542125"/>
    </source>
</evidence>
<dbReference type="EC" id="1.1.1.100" evidence="5"/>
<keyword evidence="3 5" id="KW-0560">Oxidoreductase</keyword>
<dbReference type="InterPro" id="IPR036291">
    <property type="entry name" value="NAD(P)-bd_dom_sf"/>
</dbReference>
<keyword evidence="2" id="KW-0521">NADP</keyword>
<comment type="caution">
    <text evidence="5">The sequence shown here is derived from an EMBL/GenBank/DDBJ whole genome shotgun (WGS) entry which is preliminary data.</text>
</comment>
<keyword evidence="6" id="KW-1185">Reference proteome</keyword>
<dbReference type="InterPro" id="IPR020904">
    <property type="entry name" value="Sc_DH/Rdtase_CS"/>
</dbReference>
<dbReference type="FunFam" id="3.40.50.720:FF:000374">
    <property type="entry name" value="3-oxoacyl-(Acyl-carrier-protein) reductase"/>
    <property type="match status" value="1"/>
</dbReference>
<dbReference type="RefSeq" id="WP_179584513.1">
    <property type="nucleotide sequence ID" value="NZ_JACBYR010000001.1"/>
</dbReference>
<dbReference type="InterPro" id="IPR002347">
    <property type="entry name" value="SDR_fam"/>
</dbReference>
<reference evidence="5 6" key="1">
    <citation type="submission" date="2020-07" db="EMBL/GenBank/DDBJ databases">
        <title>Genomic Encyclopedia of Type Strains, Phase IV (KMG-V): Genome sequencing to study the core and pangenomes of soil and plant-associated prokaryotes.</title>
        <authorList>
            <person name="Whitman W."/>
        </authorList>
    </citation>
    <scope>NUCLEOTIDE SEQUENCE [LARGE SCALE GENOMIC DNA]</scope>
    <source>
        <strain evidence="5 6">SAS40</strain>
    </source>
</reference>
<evidence type="ECO:0000259" key="4">
    <source>
        <dbReference type="SMART" id="SM00822"/>
    </source>
</evidence>